<gene>
    <name evidence="8 9" type="primary">purQ</name>
    <name evidence="9" type="ORF">ENW00_05055</name>
</gene>
<dbReference type="PANTHER" id="PTHR47552">
    <property type="entry name" value="PHOSPHORIBOSYLFORMYLGLYCINAMIDINE SYNTHASE SUBUNIT PURQ"/>
    <property type="match status" value="1"/>
</dbReference>
<dbReference type="GO" id="GO:0006189">
    <property type="term" value="P:'de novo' IMP biosynthetic process"/>
    <property type="evidence" value="ECO:0007669"/>
    <property type="project" value="UniProtKB-UniRule"/>
</dbReference>
<dbReference type="InterPro" id="IPR029062">
    <property type="entry name" value="Class_I_gatase-like"/>
</dbReference>
<keyword evidence="1 8" id="KW-0963">Cytoplasm</keyword>
<evidence type="ECO:0000313" key="9">
    <source>
        <dbReference type="EMBL" id="HFX13519.1"/>
    </source>
</evidence>
<name>A0A7C3RK34_DICTH</name>
<accession>A0A7C3RK34</accession>
<feature type="active site" evidence="8">
    <location>
        <position position="194"/>
    </location>
</feature>
<dbReference type="NCBIfam" id="NF002957">
    <property type="entry name" value="PRK03619.1"/>
    <property type="match status" value="1"/>
</dbReference>
<feature type="active site" description="Nucleophile" evidence="8">
    <location>
        <position position="85"/>
    </location>
</feature>
<evidence type="ECO:0000256" key="3">
    <source>
        <dbReference type="ARBA" id="ARBA00022741"/>
    </source>
</evidence>
<evidence type="ECO:0000256" key="1">
    <source>
        <dbReference type="ARBA" id="ARBA00022490"/>
    </source>
</evidence>
<comment type="pathway">
    <text evidence="8">Purine metabolism; IMP biosynthesis via de novo pathway; 5-amino-1-(5-phospho-D-ribosyl)imidazole from N(2)-formyl-N(1)-(5-phospho-D-ribosyl)glycinamide: step 1/2.</text>
</comment>
<dbReference type="HAMAP" id="MF_00421">
    <property type="entry name" value="PurQ"/>
    <property type="match status" value="1"/>
</dbReference>
<comment type="caution">
    <text evidence="9">The sequence shown here is derived from an EMBL/GenBank/DDBJ whole genome shotgun (WGS) entry which is preliminary data.</text>
</comment>
<dbReference type="SUPFAM" id="SSF52317">
    <property type="entry name" value="Class I glutamine amidotransferase-like"/>
    <property type="match status" value="1"/>
</dbReference>
<keyword evidence="5 8" id="KW-0378">Hydrolase</keyword>
<dbReference type="Pfam" id="PF13507">
    <property type="entry name" value="GATase_5"/>
    <property type="match status" value="1"/>
</dbReference>
<evidence type="ECO:0000256" key="2">
    <source>
        <dbReference type="ARBA" id="ARBA00022598"/>
    </source>
</evidence>
<keyword evidence="3 8" id="KW-0547">Nucleotide-binding</keyword>
<dbReference type="EC" id="6.3.5.3" evidence="8"/>
<comment type="catalytic activity">
    <reaction evidence="8">
        <text>N(2)-formyl-N(1)-(5-phospho-beta-D-ribosyl)glycinamide + L-glutamine + ATP + H2O = 2-formamido-N(1)-(5-O-phospho-beta-D-ribosyl)acetamidine + L-glutamate + ADP + phosphate + H(+)</text>
        <dbReference type="Rhea" id="RHEA:17129"/>
        <dbReference type="ChEBI" id="CHEBI:15377"/>
        <dbReference type="ChEBI" id="CHEBI:15378"/>
        <dbReference type="ChEBI" id="CHEBI:29985"/>
        <dbReference type="ChEBI" id="CHEBI:30616"/>
        <dbReference type="ChEBI" id="CHEBI:43474"/>
        <dbReference type="ChEBI" id="CHEBI:58359"/>
        <dbReference type="ChEBI" id="CHEBI:147286"/>
        <dbReference type="ChEBI" id="CHEBI:147287"/>
        <dbReference type="ChEBI" id="CHEBI:456216"/>
        <dbReference type="EC" id="6.3.5.3"/>
    </reaction>
</comment>
<evidence type="ECO:0000256" key="8">
    <source>
        <dbReference type="HAMAP-Rule" id="MF_00421"/>
    </source>
</evidence>
<dbReference type="PANTHER" id="PTHR47552:SF1">
    <property type="entry name" value="PHOSPHORIBOSYLFORMYLGLYCINAMIDINE SYNTHASE SUBUNIT PURQ"/>
    <property type="match status" value="1"/>
</dbReference>
<proteinExistence type="inferred from homology"/>
<dbReference type="CDD" id="cd01740">
    <property type="entry name" value="GATase1_FGAR_AT"/>
    <property type="match status" value="1"/>
</dbReference>
<comment type="function">
    <text evidence="8">Part of the phosphoribosylformylglycinamidine synthase complex involved in the purines biosynthetic pathway. Catalyzes the ATP-dependent conversion of formylglycinamide ribonucleotide (FGAR) and glutamine to yield formylglycinamidine ribonucleotide (FGAM) and glutamate. The FGAM synthase complex is composed of three subunits. PurQ produces an ammonia molecule by converting glutamine to glutamate. PurL transfers the ammonia molecule to FGAR to form FGAM in an ATP-dependent manner. PurS interacts with PurQ and PurL and is thought to assist in the transfer of the ammonia molecule from PurQ to PurL.</text>
</comment>
<dbReference type="NCBIfam" id="TIGR01737">
    <property type="entry name" value="FGAM_synth_I"/>
    <property type="match status" value="1"/>
</dbReference>
<sequence length="217" mass="24271">MRVGVVVFPGTNCDMDTFYALKITGHDPVFLWHKDHDLQEVDMVILPGGFSYGDYLRAGSIARFSPIMNEVIDFANKGGYVLGICNGFQILLEAGLLPGAMLPNVTNTFICKPVFIRVLNNQNIFLNRYLVNQVIKIPIAHKEGRYYISEKGLEDLKENNQIVLKYEYENPNGSIDNIAGIINKKGNVMGMMPHPERAVEDILGSSDGINLFLSFLK</sequence>
<dbReference type="InterPro" id="IPR010075">
    <property type="entry name" value="PRibForGlyAmidine_synth_PurQ"/>
</dbReference>
<evidence type="ECO:0000256" key="5">
    <source>
        <dbReference type="ARBA" id="ARBA00022801"/>
    </source>
</evidence>
<evidence type="ECO:0000256" key="4">
    <source>
        <dbReference type="ARBA" id="ARBA00022755"/>
    </source>
</evidence>
<comment type="subunit">
    <text evidence="8">Part of the FGAM synthase complex composed of 1 PurL, 1 PurQ and 2 PurS subunits.</text>
</comment>
<evidence type="ECO:0000256" key="6">
    <source>
        <dbReference type="ARBA" id="ARBA00022840"/>
    </source>
</evidence>
<feature type="active site" evidence="8">
    <location>
        <position position="196"/>
    </location>
</feature>
<dbReference type="GO" id="GO:0005737">
    <property type="term" value="C:cytoplasm"/>
    <property type="evidence" value="ECO:0007669"/>
    <property type="project" value="UniProtKB-SubCell"/>
</dbReference>
<reference evidence="9" key="1">
    <citation type="journal article" date="2020" name="mSystems">
        <title>Genome- and Community-Level Interaction Insights into Carbon Utilization and Element Cycling Functions of Hydrothermarchaeota in Hydrothermal Sediment.</title>
        <authorList>
            <person name="Zhou Z."/>
            <person name="Liu Y."/>
            <person name="Xu W."/>
            <person name="Pan J."/>
            <person name="Luo Z.H."/>
            <person name="Li M."/>
        </authorList>
    </citation>
    <scope>NUCLEOTIDE SEQUENCE [LARGE SCALE GENOMIC DNA]</scope>
    <source>
        <strain evidence="9">SpSt-81</strain>
    </source>
</reference>
<dbReference type="Gene3D" id="3.40.50.880">
    <property type="match status" value="1"/>
</dbReference>
<dbReference type="UniPathway" id="UPA00074">
    <property type="reaction ID" value="UER00128"/>
</dbReference>
<keyword evidence="6 8" id="KW-0067">ATP-binding</keyword>
<dbReference type="SMART" id="SM01211">
    <property type="entry name" value="GATase_5"/>
    <property type="match status" value="1"/>
</dbReference>
<keyword evidence="4 8" id="KW-0658">Purine biosynthesis</keyword>
<dbReference type="PROSITE" id="PS51273">
    <property type="entry name" value="GATASE_TYPE_1"/>
    <property type="match status" value="1"/>
</dbReference>
<dbReference type="EC" id="3.5.1.2" evidence="8"/>
<comment type="subcellular location">
    <subcellularLocation>
        <location evidence="8">Cytoplasm</location>
    </subcellularLocation>
</comment>
<dbReference type="GO" id="GO:0005524">
    <property type="term" value="F:ATP binding"/>
    <property type="evidence" value="ECO:0007669"/>
    <property type="project" value="UniProtKB-KW"/>
</dbReference>
<dbReference type="PIRSF" id="PIRSF001586">
    <property type="entry name" value="FGAM_synth_I"/>
    <property type="match status" value="1"/>
</dbReference>
<comment type="catalytic activity">
    <reaction evidence="8">
        <text>L-glutamine + H2O = L-glutamate + NH4(+)</text>
        <dbReference type="Rhea" id="RHEA:15889"/>
        <dbReference type="ChEBI" id="CHEBI:15377"/>
        <dbReference type="ChEBI" id="CHEBI:28938"/>
        <dbReference type="ChEBI" id="CHEBI:29985"/>
        <dbReference type="ChEBI" id="CHEBI:58359"/>
        <dbReference type="EC" id="3.5.1.2"/>
    </reaction>
</comment>
<keyword evidence="2 8" id="KW-0436">Ligase</keyword>
<dbReference type="AlphaFoldDB" id="A0A7C3RK34"/>
<dbReference type="GO" id="GO:0004642">
    <property type="term" value="F:phosphoribosylformylglycinamidine synthase activity"/>
    <property type="evidence" value="ECO:0007669"/>
    <property type="project" value="UniProtKB-UniRule"/>
</dbReference>
<dbReference type="EMBL" id="DTIN01000014">
    <property type="protein sequence ID" value="HFX13519.1"/>
    <property type="molecule type" value="Genomic_DNA"/>
</dbReference>
<dbReference type="GO" id="GO:0004359">
    <property type="term" value="F:glutaminase activity"/>
    <property type="evidence" value="ECO:0007669"/>
    <property type="project" value="UniProtKB-EC"/>
</dbReference>
<protein>
    <recommendedName>
        <fullName evidence="8">Phosphoribosylformylglycinamidine synthase subunit PurQ</fullName>
        <shortName evidence="8">FGAM synthase</shortName>
        <ecNumber evidence="8">6.3.5.3</ecNumber>
    </recommendedName>
    <alternativeName>
        <fullName evidence="8">Formylglycinamide ribonucleotide amidotransferase subunit I</fullName>
        <shortName evidence="8">FGAR amidotransferase I</shortName>
        <shortName evidence="8">FGAR-AT I</shortName>
    </alternativeName>
    <alternativeName>
        <fullName evidence="8">Glutaminase PurQ</fullName>
        <ecNumber evidence="8">3.5.1.2</ecNumber>
    </alternativeName>
    <alternativeName>
        <fullName evidence="8">Phosphoribosylformylglycinamidine synthase subunit I</fullName>
    </alternativeName>
</protein>
<evidence type="ECO:0000256" key="7">
    <source>
        <dbReference type="ARBA" id="ARBA00022962"/>
    </source>
</evidence>
<organism evidence="9">
    <name type="scientific">Dictyoglomus thermophilum</name>
    <dbReference type="NCBI Taxonomy" id="14"/>
    <lineage>
        <taxon>Bacteria</taxon>
        <taxon>Pseudomonadati</taxon>
        <taxon>Dictyoglomota</taxon>
        <taxon>Dictyoglomia</taxon>
        <taxon>Dictyoglomales</taxon>
        <taxon>Dictyoglomaceae</taxon>
        <taxon>Dictyoglomus</taxon>
    </lineage>
</organism>
<keyword evidence="7 8" id="KW-0315">Glutamine amidotransferase</keyword>